<feature type="domain" description="AAA" evidence="1">
    <location>
        <begin position="142"/>
        <end position="298"/>
    </location>
</feature>
<dbReference type="PANTHER" id="PTHR43384">
    <property type="entry name" value="SEPTUM SITE-DETERMINING PROTEIN MIND HOMOLOG, CHLOROPLASTIC-RELATED"/>
    <property type="match status" value="1"/>
</dbReference>
<name>A0ABY4YLM3_9MICO</name>
<dbReference type="PANTHER" id="PTHR43384:SF13">
    <property type="entry name" value="SLR0110 PROTEIN"/>
    <property type="match status" value="1"/>
</dbReference>
<dbReference type="Gene3D" id="3.40.50.2300">
    <property type="match status" value="1"/>
</dbReference>
<dbReference type="InterPro" id="IPR027417">
    <property type="entry name" value="P-loop_NTPase"/>
</dbReference>
<sequence length="398" mass="41823">MSSVILASGSTDLARRVRLASGDDLFVLAPEQVPTGPAQLLGLLNGSGPVQAVVLDVTGQDAPDASLGLAERFQEQFPRVAVLLVTDRPAELGLAALRAGVRDLVEPTLSIDEMRWALRRAVEASAAAASGAGQSESAAVGRVITVASPKGGVGKTTLATNLAVGLANQSPQGTVLVDLDIQFGDVAAALDLDPTYTLGDVVHGSALQDVMGLKTLLTKHRTGLHVLSGVKSPAEADEVTAGHVSTIISLLKMEFRYVVLDTAPGLGAHTLAALDHTTDLVLVSSLDVPGVRGLRKEMELLDELDLPPATRHIVVNFAERSGGLSVADVEATIGRRVDFTIPRSSKLVAATNRGHPILESPGRDRISRDLEAMVARFSPIKVRRSGFSWGARHRGRDQ</sequence>
<gene>
    <name evidence="2" type="ORF">NF557_06010</name>
</gene>
<dbReference type="InterPro" id="IPR025669">
    <property type="entry name" value="AAA_dom"/>
</dbReference>
<accession>A0ABY4YLM3</accession>
<organism evidence="2 3">
    <name type="scientific">Ornithinimicrobium cryptoxanthini</name>
    <dbReference type="NCBI Taxonomy" id="2934161"/>
    <lineage>
        <taxon>Bacteria</taxon>
        <taxon>Bacillati</taxon>
        <taxon>Actinomycetota</taxon>
        <taxon>Actinomycetes</taxon>
        <taxon>Micrococcales</taxon>
        <taxon>Ornithinimicrobiaceae</taxon>
        <taxon>Ornithinimicrobium</taxon>
    </lineage>
</organism>
<dbReference type="SUPFAM" id="SSF52540">
    <property type="entry name" value="P-loop containing nucleoside triphosphate hydrolases"/>
    <property type="match status" value="1"/>
</dbReference>
<evidence type="ECO:0000313" key="2">
    <source>
        <dbReference type="EMBL" id="USQ77466.1"/>
    </source>
</evidence>
<evidence type="ECO:0000259" key="1">
    <source>
        <dbReference type="Pfam" id="PF13614"/>
    </source>
</evidence>
<dbReference type="EMBL" id="CP099490">
    <property type="protein sequence ID" value="USQ77466.1"/>
    <property type="molecule type" value="Genomic_DNA"/>
</dbReference>
<dbReference type="Gene3D" id="3.40.50.300">
    <property type="entry name" value="P-loop containing nucleotide triphosphate hydrolases"/>
    <property type="match status" value="1"/>
</dbReference>
<protein>
    <submittedName>
        <fullName evidence="2">AAA family ATPase</fullName>
    </submittedName>
</protein>
<dbReference type="Proteomes" id="UP001056535">
    <property type="component" value="Chromosome"/>
</dbReference>
<evidence type="ECO:0000313" key="3">
    <source>
        <dbReference type="Proteomes" id="UP001056535"/>
    </source>
</evidence>
<proteinExistence type="predicted"/>
<reference evidence="2" key="1">
    <citation type="submission" date="2022-06" db="EMBL/GenBank/DDBJ databases">
        <title>Ornithinimicrobium JY.X270.</title>
        <authorList>
            <person name="Huang Y."/>
        </authorList>
    </citation>
    <scope>NUCLEOTIDE SEQUENCE</scope>
    <source>
        <strain evidence="2">JY.X270</strain>
    </source>
</reference>
<dbReference type="InterPro" id="IPR050625">
    <property type="entry name" value="ParA/MinD_ATPase"/>
</dbReference>
<dbReference type="RefSeq" id="WP_252622624.1">
    <property type="nucleotide sequence ID" value="NZ_CP099490.1"/>
</dbReference>
<keyword evidence="3" id="KW-1185">Reference proteome</keyword>
<dbReference type="Pfam" id="PF13614">
    <property type="entry name" value="AAA_31"/>
    <property type="match status" value="1"/>
</dbReference>